<sequence>MITISLCMILKDEEDVLDRCLSSVKGLVDEIIIVDTGSTDATKQIALQYTDQVFDFAWIDDFAAARNYAFSKANMEYCMWLDADDVIEEKDRLDFLTLKNTLTLDTDIVMMRYNTAFDDDGNPSFWYYRERIIRNDQSHPWQGAVHEVITPNGSLLYSDVAICHRKLGAGDPDRNLNIYRKLLAEGRILSAREQYYYSRELYYHQLYDDAIEAFGVFLSLPDGWMEDKIEACIMSSKCYMLTGKSDEALLMLFRSLLYDIPRAEVCCEIGDCFMKTGRFETAAFWFETALDCQMDYRKGGFILPDCYDYIPAIQLCVCYDKLGEVEKAKAYNDKAGEYKPNASAFLHNKKYFDKKLKSH</sequence>
<keyword evidence="3" id="KW-1185">Reference proteome</keyword>
<organism evidence="2 3">
    <name type="scientific">Emergencia timonensis</name>
    <dbReference type="NCBI Taxonomy" id="1776384"/>
    <lineage>
        <taxon>Bacteria</taxon>
        <taxon>Bacillati</taxon>
        <taxon>Bacillota</taxon>
        <taxon>Clostridia</taxon>
        <taxon>Peptostreptococcales</taxon>
        <taxon>Anaerovoracaceae</taxon>
        <taxon>Emergencia</taxon>
    </lineage>
</organism>
<dbReference type="Pfam" id="PF00535">
    <property type="entry name" value="Glycos_transf_2"/>
    <property type="match status" value="1"/>
</dbReference>
<dbReference type="GO" id="GO:0016740">
    <property type="term" value="F:transferase activity"/>
    <property type="evidence" value="ECO:0007669"/>
    <property type="project" value="UniProtKB-KW"/>
</dbReference>
<reference evidence="2 3" key="1">
    <citation type="submission" date="2018-08" db="EMBL/GenBank/DDBJ databases">
        <title>A genome reference for cultivated species of the human gut microbiota.</title>
        <authorList>
            <person name="Zou Y."/>
            <person name="Xue W."/>
            <person name="Luo G."/>
        </authorList>
    </citation>
    <scope>NUCLEOTIDE SEQUENCE [LARGE SCALE GENOMIC DNA]</scope>
    <source>
        <strain evidence="2 3">AM07-24</strain>
    </source>
</reference>
<gene>
    <name evidence="2" type="ORF">DW099_00750</name>
</gene>
<dbReference type="InterPro" id="IPR001173">
    <property type="entry name" value="Glyco_trans_2-like"/>
</dbReference>
<keyword evidence="2" id="KW-0808">Transferase</keyword>
<dbReference type="Gene3D" id="1.25.40.10">
    <property type="entry name" value="Tetratricopeptide repeat domain"/>
    <property type="match status" value="1"/>
</dbReference>
<dbReference type="STRING" id="1776384.GCA_900086585_02427"/>
<feature type="domain" description="Glycosyltransferase 2-like" evidence="1">
    <location>
        <begin position="5"/>
        <end position="91"/>
    </location>
</feature>
<dbReference type="SUPFAM" id="SSF53448">
    <property type="entry name" value="Nucleotide-diphospho-sugar transferases"/>
    <property type="match status" value="1"/>
</dbReference>
<evidence type="ECO:0000313" key="2">
    <source>
        <dbReference type="EMBL" id="RHJ89137.1"/>
    </source>
</evidence>
<dbReference type="InterPro" id="IPR029044">
    <property type="entry name" value="Nucleotide-diphossugar_trans"/>
</dbReference>
<dbReference type="InterPro" id="IPR019734">
    <property type="entry name" value="TPR_rpt"/>
</dbReference>
<dbReference type="PANTHER" id="PTHR43630:SF2">
    <property type="entry name" value="GLYCOSYLTRANSFERASE"/>
    <property type="match status" value="1"/>
</dbReference>
<accession>A0A415E5T3</accession>
<evidence type="ECO:0000259" key="1">
    <source>
        <dbReference type="Pfam" id="PF00535"/>
    </source>
</evidence>
<name>A0A415E5T3_9FIRM</name>
<comment type="caution">
    <text evidence="2">The sequence shown here is derived from an EMBL/GenBank/DDBJ whole genome shotgun (WGS) entry which is preliminary data.</text>
</comment>
<proteinExistence type="predicted"/>
<dbReference type="AlphaFoldDB" id="A0A415E5T3"/>
<dbReference type="PANTHER" id="PTHR43630">
    <property type="entry name" value="POLY-BETA-1,6-N-ACETYL-D-GLUCOSAMINE SYNTHASE"/>
    <property type="match status" value="1"/>
</dbReference>
<dbReference type="CDD" id="cd02511">
    <property type="entry name" value="Beta4Glucosyltransferase"/>
    <property type="match status" value="1"/>
</dbReference>
<dbReference type="Gene3D" id="3.90.550.10">
    <property type="entry name" value="Spore Coat Polysaccharide Biosynthesis Protein SpsA, Chain A"/>
    <property type="match status" value="1"/>
</dbReference>
<dbReference type="Proteomes" id="UP000284841">
    <property type="component" value="Unassembled WGS sequence"/>
</dbReference>
<protein>
    <submittedName>
        <fullName evidence="2">Glycosyltransferase</fullName>
    </submittedName>
</protein>
<dbReference type="RefSeq" id="WP_118333227.1">
    <property type="nucleotide sequence ID" value="NZ_AP025567.1"/>
</dbReference>
<dbReference type="InterPro" id="IPR011990">
    <property type="entry name" value="TPR-like_helical_dom_sf"/>
</dbReference>
<dbReference type="OrthoDB" id="9815923at2"/>
<evidence type="ECO:0000313" key="3">
    <source>
        <dbReference type="Proteomes" id="UP000284841"/>
    </source>
</evidence>
<dbReference type="Pfam" id="PF13181">
    <property type="entry name" value="TPR_8"/>
    <property type="match status" value="1"/>
</dbReference>
<dbReference type="EMBL" id="QRMS01000001">
    <property type="protein sequence ID" value="RHJ89137.1"/>
    <property type="molecule type" value="Genomic_DNA"/>
</dbReference>
<dbReference type="SUPFAM" id="SSF48452">
    <property type="entry name" value="TPR-like"/>
    <property type="match status" value="1"/>
</dbReference>